<dbReference type="SUPFAM" id="SSF48726">
    <property type="entry name" value="Immunoglobulin"/>
    <property type="match status" value="1"/>
</dbReference>
<organism evidence="4 5">
    <name type="scientific">Cyprinus carpio carpio</name>
    <dbReference type="NCBI Taxonomy" id="630221"/>
    <lineage>
        <taxon>Eukaryota</taxon>
        <taxon>Metazoa</taxon>
        <taxon>Chordata</taxon>
        <taxon>Craniata</taxon>
        <taxon>Vertebrata</taxon>
        <taxon>Euteleostomi</taxon>
        <taxon>Actinopterygii</taxon>
        <taxon>Neopterygii</taxon>
        <taxon>Teleostei</taxon>
        <taxon>Ostariophysi</taxon>
        <taxon>Cypriniformes</taxon>
        <taxon>Cyprinidae</taxon>
        <taxon>Cyprininae</taxon>
        <taxon>Cyprinus</taxon>
    </lineage>
</organism>
<dbReference type="GeneTree" id="ENSGT01030000235162"/>
<keyword evidence="1" id="KW-0812">Transmembrane</keyword>
<dbReference type="InterPro" id="IPR003599">
    <property type="entry name" value="Ig_sub"/>
</dbReference>
<accession>A0A8C1A7P6</accession>
<keyword evidence="1" id="KW-0472">Membrane</keyword>
<feature type="transmembrane region" description="Helical" evidence="1">
    <location>
        <begin position="150"/>
        <end position="169"/>
    </location>
</feature>
<dbReference type="InterPro" id="IPR013783">
    <property type="entry name" value="Ig-like_fold"/>
</dbReference>
<dbReference type="SMART" id="SM00409">
    <property type="entry name" value="IG"/>
    <property type="match status" value="1"/>
</dbReference>
<dbReference type="InterPro" id="IPR036179">
    <property type="entry name" value="Ig-like_dom_sf"/>
</dbReference>
<evidence type="ECO:0000256" key="1">
    <source>
        <dbReference type="SAM" id="Phobius"/>
    </source>
</evidence>
<dbReference type="Pfam" id="PF07686">
    <property type="entry name" value="V-set"/>
    <property type="match status" value="1"/>
</dbReference>
<keyword evidence="1" id="KW-1133">Transmembrane helix</keyword>
<evidence type="ECO:0000259" key="3">
    <source>
        <dbReference type="SMART" id="SM00409"/>
    </source>
</evidence>
<reference evidence="4" key="2">
    <citation type="submission" date="2025-09" db="UniProtKB">
        <authorList>
            <consortium name="Ensembl"/>
        </authorList>
    </citation>
    <scope>IDENTIFICATION</scope>
</reference>
<reference evidence="4" key="1">
    <citation type="submission" date="2025-08" db="UniProtKB">
        <authorList>
            <consortium name="Ensembl"/>
        </authorList>
    </citation>
    <scope>IDENTIFICATION</scope>
</reference>
<sequence>MSKTTRMRTAQLLLFCLLVCQNTESLTDKLVNLGENVTLDCQIDVRDIYWVFQKPSDSPLLILRTFSSDSTSSYVQDQRLKDKYSSLTLSRLFIINITFHELGIYYCAKAATTLQISNGTRLYINEEAARDHNQTELKNNSQCQNTQQSLIVLCFIPNIVMFLAIIGLFQIKLQACKKRHQQCQDEELEQLYSTHDEEFSEVEFRLFHPTNNTFLPFQKPKTKPRQTS</sequence>
<evidence type="ECO:0000313" key="5">
    <source>
        <dbReference type="Proteomes" id="UP001108240"/>
    </source>
</evidence>
<proteinExistence type="predicted"/>
<keyword evidence="5" id="KW-1185">Reference proteome</keyword>
<dbReference type="Proteomes" id="UP001108240">
    <property type="component" value="Unplaced"/>
</dbReference>
<dbReference type="InterPro" id="IPR013106">
    <property type="entry name" value="Ig_V-set"/>
</dbReference>
<dbReference type="Gene3D" id="2.60.40.10">
    <property type="entry name" value="Immunoglobulins"/>
    <property type="match status" value="1"/>
</dbReference>
<protein>
    <recommendedName>
        <fullName evidence="3">Immunoglobulin domain-containing protein</fullName>
    </recommendedName>
</protein>
<dbReference type="Ensembl" id="ENSCCRT00000015248.2">
    <property type="protein sequence ID" value="ENSCCRP00000013957.2"/>
    <property type="gene ID" value="ENSCCRG00000007994.2"/>
</dbReference>
<dbReference type="AlphaFoldDB" id="A0A8C1A7P6"/>
<evidence type="ECO:0000313" key="4">
    <source>
        <dbReference type="Ensembl" id="ENSCCRP00000013957.2"/>
    </source>
</evidence>
<keyword evidence="2" id="KW-0732">Signal</keyword>
<evidence type="ECO:0000256" key="2">
    <source>
        <dbReference type="SAM" id="SignalP"/>
    </source>
</evidence>
<feature type="chain" id="PRO_5039929644" description="Immunoglobulin domain-containing protein" evidence="2">
    <location>
        <begin position="26"/>
        <end position="228"/>
    </location>
</feature>
<feature type="domain" description="Immunoglobulin" evidence="3">
    <location>
        <begin position="26"/>
        <end position="125"/>
    </location>
</feature>
<dbReference type="CDD" id="cd00099">
    <property type="entry name" value="IgV"/>
    <property type="match status" value="1"/>
</dbReference>
<name>A0A8C1A7P6_CYPCA</name>
<feature type="signal peptide" evidence="2">
    <location>
        <begin position="1"/>
        <end position="25"/>
    </location>
</feature>